<dbReference type="GO" id="GO:0008803">
    <property type="term" value="F:bis(5'-nucleosyl)-tetraphosphatase (symmetrical) activity"/>
    <property type="evidence" value="ECO:0007669"/>
    <property type="project" value="UniProtKB-EC"/>
</dbReference>
<evidence type="ECO:0000256" key="2">
    <source>
        <dbReference type="ARBA" id="ARBA00005419"/>
    </source>
</evidence>
<dbReference type="PIRSF" id="PIRSF000903">
    <property type="entry name" value="B5n-ttraPtase_sm"/>
    <property type="match status" value="1"/>
</dbReference>
<evidence type="ECO:0000256" key="6">
    <source>
        <dbReference type="ARBA" id="ARBA00032248"/>
    </source>
</evidence>
<gene>
    <name evidence="10" type="ORF">METZ01_LOCUS15276</name>
</gene>
<protein>
    <recommendedName>
        <fullName evidence="3">bis(5'-nucleosyl)-tetraphosphatase (symmetrical)</fullName>
        <ecNumber evidence="3">3.6.1.41</ecNumber>
    </recommendedName>
    <alternativeName>
        <fullName evidence="6">Ap4A hydrolase</fullName>
    </alternativeName>
    <alternativeName>
        <fullName evidence="5">Diadenosine 5',5'''-P1,P4-tetraphosphate pyrophosphohydrolase</fullName>
    </alternativeName>
    <alternativeName>
        <fullName evidence="7">Diadenosine tetraphosphatase</fullName>
    </alternativeName>
</protein>
<evidence type="ECO:0000313" key="10">
    <source>
        <dbReference type="EMBL" id="SUZ62422.1"/>
    </source>
</evidence>
<comment type="catalytic activity">
    <reaction evidence="8">
        <text>P(1),P(4)-bis(5'-adenosyl) tetraphosphate + H2O = 2 ADP + 2 H(+)</text>
        <dbReference type="Rhea" id="RHEA:24252"/>
        <dbReference type="ChEBI" id="CHEBI:15377"/>
        <dbReference type="ChEBI" id="CHEBI:15378"/>
        <dbReference type="ChEBI" id="CHEBI:58141"/>
        <dbReference type="ChEBI" id="CHEBI:456216"/>
        <dbReference type="EC" id="3.6.1.41"/>
    </reaction>
</comment>
<dbReference type="EC" id="3.6.1.41" evidence="3"/>
<evidence type="ECO:0000256" key="8">
    <source>
        <dbReference type="ARBA" id="ARBA00049417"/>
    </source>
</evidence>
<reference evidence="10" key="1">
    <citation type="submission" date="2018-05" db="EMBL/GenBank/DDBJ databases">
        <authorList>
            <person name="Lanie J.A."/>
            <person name="Ng W.-L."/>
            <person name="Kazmierczak K.M."/>
            <person name="Andrzejewski T.M."/>
            <person name="Davidsen T.M."/>
            <person name="Wayne K.J."/>
            <person name="Tettelin H."/>
            <person name="Glass J.I."/>
            <person name="Rusch D."/>
            <person name="Podicherti R."/>
            <person name="Tsui H.-C.T."/>
            <person name="Winkler M.E."/>
        </authorList>
    </citation>
    <scope>NUCLEOTIDE SEQUENCE</scope>
</reference>
<evidence type="ECO:0000256" key="3">
    <source>
        <dbReference type="ARBA" id="ARBA00012506"/>
    </source>
</evidence>
<evidence type="ECO:0000256" key="5">
    <source>
        <dbReference type="ARBA" id="ARBA00031248"/>
    </source>
</evidence>
<evidence type="ECO:0000256" key="7">
    <source>
        <dbReference type="ARBA" id="ARBA00033210"/>
    </source>
</evidence>
<dbReference type="PANTHER" id="PTHR40942:SF4">
    <property type="entry name" value="CYTOCHROME C5"/>
    <property type="match status" value="1"/>
</dbReference>
<dbReference type="NCBIfam" id="NF001204">
    <property type="entry name" value="PRK00166.1"/>
    <property type="match status" value="1"/>
</dbReference>
<name>A0A381P679_9ZZZZ</name>
<dbReference type="InterPro" id="IPR029052">
    <property type="entry name" value="Metallo-depent_PP-like"/>
</dbReference>
<comment type="similarity">
    <text evidence="2">Belongs to the Ap4A hydrolase family.</text>
</comment>
<dbReference type="NCBIfam" id="TIGR00668">
    <property type="entry name" value="apaH"/>
    <property type="match status" value="1"/>
</dbReference>
<dbReference type="InterPro" id="IPR004843">
    <property type="entry name" value="Calcineurin-like_PHP"/>
</dbReference>
<dbReference type="Gene3D" id="3.60.21.10">
    <property type="match status" value="1"/>
</dbReference>
<proteinExistence type="inferred from homology"/>
<dbReference type="InterPro" id="IPR004617">
    <property type="entry name" value="ApaH"/>
</dbReference>
<dbReference type="PANTHER" id="PTHR40942">
    <property type="match status" value="1"/>
</dbReference>
<keyword evidence="4" id="KW-0378">Hydrolase</keyword>
<dbReference type="CDD" id="cd07422">
    <property type="entry name" value="MPP_ApaH"/>
    <property type="match status" value="1"/>
</dbReference>
<accession>A0A381P679</accession>
<organism evidence="10">
    <name type="scientific">marine metagenome</name>
    <dbReference type="NCBI Taxonomy" id="408172"/>
    <lineage>
        <taxon>unclassified sequences</taxon>
        <taxon>metagenomes</taxon>
        <taxon>ecological metagenomes</taxon>
    </lineage>
</organism>
<dbReference type="EMBL" id="UINC01000868">
    <property type="protein sequence ID" value="SUZ62422.1"/>
    <property type="molecule type" value="Genomic_DNA"/>
</dbReference>
<dbReference type="Pfam" id="PF00149">
    <property type="entry name" value="Metallophos"/>
    <property type="match status" value="1"/>
</dbReference>
<evidence type="ECO:0000256" key="1">
    <source>
        <dbReference type="ARBA" id="ARBA00003413"/>
    </source>
</evidence>
<feature type="non-terminal residue" evidence="10">
    <location>
        <position position="1"/>
    </location>
</feature>
<dbReference type="AlphaFoldDB" id="A0A381P679"/>
<feature type="domain" description="Calcineurin-like phosphoesterase" evidence="9">
    <location>
        <begin position="5"/>
        <end position="127"/>
    </location>
</feature>
<evidence type="ECO:0000259" key="9">
    <source>
        <dbReference type="Pfam" id="PF00149"/>
    </source>
</evidence>
<dbReference type="SUPFAM" id="SSF56300">
    <property type="entry name" value="Metallo-dependent phosphatases"/>
    <property type="match status" value="1"/>
</dbReference>
<sequence length="267" mass="30874">VATYAIGDVQGCYETLRYLLEKINFDHDRDRLWFVGDLVNRGRQSLETLRFVRDLGGLANTVLGNHDLHLLAIFYGGHEPRKGDTLDEVLKAADCEQLADWLRTLPLMHEDEKQVMVHAGIPHIWDLRFARLAAQEVETVIRSSAHLEYFENMYGDSPECWRDSLQGMDRHRAITNYFTRMRLISRHGTLEFSHKDELVNVPEGYAPWFRFKRLVEKPIVFGHWAALQGVTGLDHVSAIDTGCVWGRNLTALRLEDGQRFQWPESSR</sequence>
<comment type="function">
    <text evidence="1">Hydrolyzes diadenosine 5',5'''-P1,P4-tetraphosphate to yield ADP.</text>
</comment>
<evidence type="ECO:0000256" key="4">
    <source>
        <dbReference type="ARBA" id="ARBA00022801"/>
    </source>
</evidence>